<evidence type="ECO:0000256" key="2">
    <source>
        <dbReference type="ARBA" id="ARBA00022525"/>
    </source>
</evidence>
<gene>
    <name evidence="7" type="ORF">ACFOEN_00880</name>
</gene>
<feature type="compositionally biased region" description="Polar residues" evidence="4">
    <location>
        <begin position="7"/>
        <end position="20"/>
    </location>
</feature>
<dbReference type="SUPFAM" id="SSF117074">
    <property type="entry name" value="Hypothetical protein PA1324"/>
    <property type="match status" value="1"/>
</dbReference>
<evidence type="ECO:0000256" key="4">
    <source>
        <dbReference type="SAM" id="MobiDB-lite"/>
    </source>
</evidence>
<dbReference type="NCBIfam" id="TIGR01451">
    <property type="entry name" value="B_ant_repeat"/>
    <property type="match status" value="1"/>
</dbReference>
<feature type="region of interest" description="Disordered" evidence="4">
    <location>
        <begin position="1"/>
        <end position="32"/>
    </location>
</feature>
<dbReference type="RefSeq" id="WP_377300471.1">
    <property type="nucleotide sequence ID" value="NZ_JBHRTI010000002.1"/>
</dbReference>
<evidence type="ECO:0000256" key="1">
    <source>
        <dbReference type="ARBA" id="ARBA00004613"/>
    </source>
</evidence>
<evidence type="ECO:0000313" key="7">
    <source>
        <dbReference type="EMBL" id="MFC3146189.1"/>
    </source>
</evidence>
<dbReference type="InterPro" id="IPR013783">
    <property type="entry name" value="Ig-like_fold"/>
</dbReference>
<proteinExistence type="predicted"/>
<keyword evidence="8" id="KW-1185">Reference proteome</keyword>
<dbReference type="Gene3D" id="2.60.40.10">
    <property type="entry name" value="Immunoglobulins"/>
    <property type="match status" value="2"/>
</dbReference>
<accession>A0ABV7GX02</accession>
<evidence type="ECO:0000259" key="6">
    <source>
        <dbReference type="Pfam" id="PF17210"/>
    </source>
</evidence>
<dbReference type="Pfam" id="PF01345">
    <property type="entry name" value="DUF11"/>
    <property type="match status" value="1"/>
</dbReference>
<protein>
    <submittedName>
        <fullName evidence="7">SdrD B-like domain-containing protein</fullName>
    </submittedName>
</protein>
<sequence>TVPASPVNATVTAGSDQSGANARDPNLGNNTATGTLTPVVAPDLTVRISGVPAESLPGSTVSGTVTCTNSAPTGSGSADAVTCTVASSTPGVVVTVGACTPPAGTSLVPGASITCAFTYRQPNSGSVTLVGTTTTTTPESNPNNNSTTVSVGTTATTGLASGVVYSSLLRTPVAGATVTLQGPPGFDPARHLLGGATAVTQVTQTGGASVPGGYSFTLLNAGLSGGAPAGTYTIVLQAPAGFRAPATQGGVIPACPTLTVAGSAGSALPVQPQTGAPASGVSGGVCATTGQAGTQYYLSFTISATSGNVTNNHIPLDPLLAAPIFVEKQAGAGEAELGQVVPYTIRVRSPGGINTDVTVTDRMPRGFIYVPGSLTVDGQRQADPAGAPGPVLSIPLGSFSGDRTITYRLRVGVGAAEGDGVNRARAASAGGAQSNEAIARVRVKRGVFTTDACVVGKVFVDCNGNSIQDREEVGIPGVKLLFTDGTYVVTDSEGKYSYCGLPPRTHGLKVDPLTLPRGAYLTTSSNRNALDPNSLFIDLKAGELHRADFIEGTCSQDVMNQVKARRSQGEPGAASREGKSDGNLRFRSRDPAVEGTQPVPAQREPQPRRQGGQQ</sequence>
<feature type="region of interest" description="Disordered" evidence="4">
    <location>
        <begin position="565"/>
        <end position="614"/>
    </location>
</feature>
<feature type="domain" description="DUF11" evidence="5">
    <location>
        <begin position="326"/>
        <end position="429"/>
    </location>
</feature>
<keyword evidence="2" id="KW-0964">Secreted</keyword>
<comment type="caution">
    <text evidence="7">The sequence shown here is derived from an EMBL/GenBank/DDBJ whole genome shotgun (WGS) entry which is preliminary data.</text>
</comment>
<feature type="non-terminal residue" evidence="7">
    <location>
        <position position="1"/>
    </location>
</feature>
<dbReference type="EMBL" id="JBHRTI010000002">
    <property type="protein sequence ID" value="MFC3146189.1"/>
    <property type="molecule type" value="Genomic_DNA"/>
</dbReference>
<evidence type="ECO:0000256" key="3">
    <source>
        <dbReference type="ARBA" id="ARBA00022729"/>
    </source>
</evidence>
<evidence type="ECO:0000313" key="8">
    <source>
        <dbReference type="Proteomes" id="UP001595556"/>
    </source>
</evidence>
<feature type="compositionally biased region" description="Basic and acidic residues" evidence="4">
    <location>
        <begin position="576"/>
        <end position="592"/>
    </location>
</feature>
<dbReference type="InterPro" id="IPR033764">
    <property type="entry name" value="Sdr_B"/>
</dbReference>
<organism evidence="7 8">
    <name type="scientific">Piscinibacterium candidicorallinum</name>
    <dbReference type="NCBI Taxonomy" id="1793872"/>
    <lineage>
        <taxon>Bacteria</taxon>
        <taxon>Pseudomonadati</taxon>
        <taxon>Pseudomonadota</taxon>
        <taxon>Betaproteobacteria</taxon>
        <taxon>Burkholderiales</taxon>
        <taxon>Piscinibacterium</taxon>
    </lineage>
</organism>
<evidence type="ECO:0000259" key="5">
    <source>
        <dbReference type="Pfam" id="PF01345"/>
    </source>
</evidence>
<feature type="domain" description="SD-repeat containing protein B" evidence="6">
    <location>
        <begin position="458"/>
        <end position="525"/>
    </location>
</feature>
<keyword evidence="3" id="KW-0732">Signal</keyword>
<dbReference type="InterPro" id="IPR001434">
    <property type="entry name" value="OmcB-like_DUF11"/>
</dbReference>
<dbReference type="Proteomes" id="UP001595556">
    <property type="component" value="Unassembled WGS sequence"/>
</dbReference>
<dbReference type="Pfam" id="PF17210">
    <property type="entry name" value="SdrD_B"/>
    <property type="match status" value="1"/>
</dbReference>
<feature type="compositionally biased region" description="Low complexity" evidence="4">
    <location>
        <begin position="597"/>
        <end position="614"/>
    </location>
</feature>
<dbReference type="InterPro" id="IPR047589">
    <property type="entry name" value="DUF11_rpt"/>
</dbReference>
<name>A0ABV7GX02_9BURK</name>
<reference evidence="8" key="1">
    <citation type="journal article" date="2019" name="Int. J. Syst. Evol. Microbiol.">
        <title>The Global Catalogue of Microorganisms (GCM) 10K type strain sequencing project: providing services to taxonomists for standard genome sequencing and annotation.</title>
        <authorList>
            <consortium name="The Broad Institute Genomics Platform"/>
            <consortium name="The Broad Institute Genome Sequencing Center for Infectious Disease"/>
            <person name="Wu L."/>
            <person name="Ma J."/>
        </authorList>
    </citation>
    <scope>NUCLEOTIDE SEQUENCE [LARGE SCALE GENOMIC DNA]</scope>
    <source>
        <strain evidence="8">KCTC 52168</strain>
    </source>
</reference>
<comment type="subcellular location">
    <subcellularLocation>
        <location evidence="1">Secreted</location>
    </subcellularLocation>
</comment>
<dbReference type="Gene3D" id="2.60.40.740">
    <property type="match status" value="1"/>
</dbReference>